<dbReference type="Gene3D" id="1.25.40.180">
    <property type="match status" value="1"/>
</dbReference>
<dbReference type="Pfam" id="PF02854">
    <property type="entry name" value="MIF4G"/>
    <property type="match status" value="1"/>
</dbReference>
<dbReference type="STRING" id="39966.A0A369JUD8"/>
<protein>
    <submittedName>
        <fullName evidence="6">Suppressor of glycerol defect protein 1</fullName>
    </submittedName>
</protein>
<keyword evidence="7" id="KW-1185">Reference proteome</keyword>
<dbReference type="GO" id="GO:0003723">
    <property type="term" value="F:RNA binding"/>
    <property type="evidence" value="ECO:0007669"/>
    <property type="project" value="InterPro"/>
</dbReference>
<evidence type="ECO:0000256" key="2">
    <source>
        <dbReference type="ARBA" id="ARBA00006856"/>
    </source>
</evidence>
<evidence type="ECO:0000256" key="3">
    <source>
        <dbReference type="ARBA" id="ARBA00023242"/>
    </source>
</evidence>
<comment type="subcellular location">
    <subcellularLocation>
        <location evidence="1">Nucleus</location>
        <location evidence="1">Nucleolus</location>
    </subcellularLocation>
</comment>
<dbReference type="SUPFAM" id="SSF48371">
    <property type="entry name" value="ARM repeat"/>
    <property type="match status" value="1"/>
</dbReference>
<dbReference type="InterPro" id="IPR050781">
    <property type="entry name" value="CWC22_splicing_factor"/>
</dbReference>
<dbReference type="SMART" id="SM00543">
    <property type="entry name" value="MIF4G"/>
    <property type="match status" value="1"/>
</dbReference>
<dbReference type="OrthoDB" id="361797at2759"/>
<feature type="compositionally biased region" description="Polar residues" evidence="4">
    <location>
        <begin position="90"/>
        <end position="99"/>
    </location>
</feature>
<dbReference type="Proteomes" id="UP000076154">
    <property type="component" value="Unassembled WGS sequence"/>
</dbReference>
<name>A0A369JUD8_HYPMA</name>
<comment type="caution">
    <text evidence="6">The sequence shown here is derived from an EMBL/GenBank/DDBJ whole genome shotgun (WGS) entry which is preliminary data.</text>
</comment>
<dbReference type="SMART" id="SM00544">
    <property type="entry name" value="MA3"/>
    <property type="match status" value="1"/>
</dbReference>
<dbReference type="PANTHER" id="PTHR18034">
    <property type="entry name" value="CELL CYCLE CONTROL PROTEIN CWF22-RELATED"/>
    <property type="match status" value="1"/>
</dbReference>
<evidence type="ECO:0000313" key="7">
    <source>
        <dbReference type="Proteomes" id="UP000076154"/>
    </source>
</evidence>
<dbReference type="InterPro" id="IPR003890">
    <property type="entry name" value="MIF4G-like_typ-3"/>
</dbReference>
<accession>A0A369JUD8</accession>
<dbReference type="InterPro" id="IPR003891">
    <property type="entry name" value="Initiation_fac_eIF4g_MI"/>
</dbReference>
<dbReference type="FunCoup" id="A0A369JUD8">
    <property type="interactions" value="584"/>
</dbReference>
<evidence type="ECO:0000259" key="5">
    <source>
        <dbReference type="PROSITE" id="PS51366"/>
    </source>
</evidence>
<feature type="region of interest" description="Disordered" evidence="4">
    <location>
        <begin position="1"/>
        <end position="282"/>
    </location>
</feature>
<feature type="domain" description="MI" evidence="5">
    <location>
        <begin position="608"/>
        <end position="748"/>
    </location>
</feature>
<dbReference type="AlphaFoldDB" id="A0A369JUD8"/>
<evidence type="ECO:0000256" key="4">
    <source>
        <dbReference type="SAM" id="MobiDB-lite"/>
    </source>
</evidence>
<organism evidence="6 7">
    <name type="scientific">Hypsizygus marmoreus</name>
    <name type="common">White beech mushroom</name>
    <name type="synonym">Agaricus marmoreus</name>
    <dbReference type="NCBI Taxonomy" id="39966"/>
    <lineage>
        <taxon>Eukaryota</taxon>
        <taxon>Fungi</taxon>
        <taxon>Dikarya</taxon>
        <taxon>Basidiomycota</taxon>
        <taxon>Agaricomycotina</taxon>
        <taxon>Agaricomycetes</taxon>
        <taxon>Agaricomycetidae</taxon>
        <taxon>Agaricales</taxon>
        <taxon>Tricholomatineae</taxon>
        <taxon>Lyophyllaceae</taxon>
        <taxon>Hypsizygus</taxon>
    </lineage>
</organism>
<dbReference type="EMBL" id="LUEZ02000040">
    <property type="protein sequence ID" value="RDB25941.1"/>
    <property type="molecule type" value="Genomic_DNA"/>
</dbReference>
<dbReference type="PROSITE" id="PS51366">
    <property type="entry name" value="MI"/>
    <property type="match status" value="1"/>
</dbReference>
<dbReference type="GO" id="GO:0005730">
    <property type="term" value="C:nucleolus"/>
    <property type="evidence" value="ECO:0007669"/>
    <property type="project" value="UniProtKB-SubCell"/>
</dbReference>
<sequence length="853" mass="96251">MPVRKKTSTTRLPQSLRDELDGNTPNNHPRTKWTSRPKVSRKDSRKEERTNRKKNKADFFSHHPGRDKRSAEEEEHAESPKRKKARHDISTQSTDSRSTVHPKVIPNPPETKAQDSAEPSSARRVNVKKTRTPLERLVVKSNPLNPKASGTRREEEEDSYIAYLESKLGYAKDRKKQKKTEDDGLDDLLDWATSFGAKDRLDEEMEDIDGASDDESYDENPEDGKSSGDDERLEDNRSSESLSDEEWQGIGGGGEEQSPTDEPHASTRNAETGTRYVPPHLRNALRDNAKDSEVMVKLSKQLKGLLNRMSEQNMATILDSVEEIYRDNRRNDVTTTLTNLIIQGIASHSSLLDSYVVLYAAFVSSLHKIIGVEFAAYFVQNVVSLYERYHAALSSDATSTSEDQVNDETKGKECSNLLVLLSELYNFQVISSVLVFDIIRGLLRNELTEFGVELLLKIVRNSGQQLRQDDPSALKDIIQTVQSKVSDKDEALSSRTRFMIETLTNLKNNKLKRNATQNQGAEAVERMKKFLSGLSKKRHVLAHDPLRVSLGDLHSAGTKGKWWLVGAAWSGDPLVDRQAEAKAAKVAEVADPAGDLGKLARKQGMNTDIRKSIFVVLMSSDDYIDACERLSQLNLTEVQQREIVRVLLHCCGNEKTYNPYYALVCQHLCRQSHSYKITLQFCLWDFLRDLGETSVGGAELIKTLKGDRDDGFDLQNISKSRMRNVARAYGWWIAKDCVTLAILKPVDFTLLKPQTREFLREMMIQIFISSQRETPMISSNPKDVPTTRNRGALEEIFIKATRIQNLAMGLVYFLSEAFRDLSGEEEGLEKLIKWASGLAKDTLRTGVDIVPNL</sequence>
<dbReference type="Pfam" id="PF02847">
    <property type="entry name" value="MA3"/>
    <property type="match status" value="1"/>
</dbReference>
<comment type="similarity">
    <text evidence="2">Belongs to the CWC22 family.</text>
</comment>
<reference evidence="6" key="1">
    <citation type="submission" date="2018-04" db="EMBL/GenBank/DDBJ databases">
        <title>Whole genome sequencing of Hypsizygus marmoreus.</title>
        <authorList>
            <person name="Choi I.-G."/>
            <person name="Min B."/>
            <person name="Kim J.-G."/>
            <person name="Kim S."/>
            <person name="Oh Y.-L."/>
            <person name="Kong W.-S."/>
            <person name="Park H."/>
            <person name="Jeong J."/>
            <person name="Song E.-S."/>
        </authorList>
    </citation>
    <scope>NUCLEOTIDE SEQUENCE [LARGE SCALE GENOMIC DNA]</scope>
    <source>
        <strain evidence="6">51987-8</strain>
    </source>
</reference>
<dbReference type="GO" id="GO:0042274">
    <property type="term" value="P:ribosomal small subunit biogenesis"/>
    <property type="evidence" value="ECO:0007669"/>
    <property type="project" value="TreeGrafter"/>
</dbReference>
<gene>
    <name evidence="6" type="primary">sgd1</name>
    <name evidence="6" type="ORF">Hypma_006685</name>
</gene>
<feature type="compositionally biased region" description="Basic and acidic residues" evidence="4">
    <location>
        <begin position="222"/>
        <end position="238"/>
    </location>
</feature>
<evidence type="ECO:0000256" key="1">
    <source>
        <dbReference type="ARBA" id="ARBA00004604"/>
    </source>
</evidence>
<dbReference type="InterPro" id="IPR016024">
    <property type="entry name" value="ARM-type_fold"/>
</dbReference>
<feature type="compositionally biased region" description="Acidic residues" evidence="4">
    <location>
        <begin position="202"/>
        <end position="221"/>
    </location>
</feature>
<feature type="compositionally biased region" description="Basic residues" evidence="4">
    <location>
        <begin position="29"/>
        <end position="39"/>
    </location>
</feature>
<dbReference type="InParanoid" id="A0A369JUD8"/>
<proteinExistence type="inferred from homology"/>
<dbReference type="PANTHER" id="PTHR18034:SF4">
    <property type="entry name" value="NUCLEOLAR MIF4G DOMAIN-CONTAINING PROTEIN 1"/>
    <property type="match status" value="1"/>
</dbReference>
<feature type="compositionally biased region" description="Basic and acidic residues" evidence="4">
    <location>
        <begin position="40"/>
        <end position="61"/>
    </location>
</feature>
<keyword evidence="3" id="KW-0539">Nucleus</keyword>
<evidence type="ECO:0000313" key="6">
    <source>
        <dbReference type="EMBL" id="RDB25941.1"/>
    </source>
</evidence>